<gene>
    <name evidence="2" type="ORF">B0J12DRAFT_258212</name>
</gene>
<feature type="transmembrane region" description="Helical" evidence="1">
    <location>
        <begin position="96"/>
        <end position="113"/>
    </location>
</feature>
<keyword evidence="3" id="KW-1185">Reference proteome</keyword>
<organism evidence="2 3">
    <name type="scientific">Macrophomina phaseolina</name>
    <dbReference type="NCBI Taxonomy" id="35725"/>
    <lineage>
        <taxon>Eukaryota</taxon>
        <taxon>Fungi</taxon>
        <taxon>Dikarya</taxon>
        <taxon>Ascomycota</taxon>
        <taxon>Pezizomycotina</taxon>
        <taxon>Dothideomycetes</taxon>
        <taxon>Dothideomycetes incertae sedis</taxon>
        <taxon>Botryosphaeriales</taxon>
        <taxon>Botryosphaeriaceae</taxon>
        <taxon>Macrophomina</taxon>
    </lineage>
</organism>
<dbReference type="EMBL" id="JAGTJR010000033">
    <property type="protein sequence ID" value="KAH7038570.1"/>
    <property type="molecule type" value="Genomic_DNA"/>
</dbReference>
<evidence type="ECO:0000313" key="3">
    <source>
        <dbReference type="Proteomes" id="UP000774617"/>
    </source>
</evidence>
<name>A0ABQ8FZI3_9PEZI</name>
<protein>
    <submittedName>
        <fullName evidence="2">Uncharacterized protein</fullName>
    </submittedName>
</protein>
<evidence type="ECO:0000313" key="2">
    <source>
        <dbReference type="EMBL" id="KAH7038570.1"/>
    </source>
</evidence>
<proteinExistence type="predicted"/>
<reference evidence="2 3" key="1">
    <citation type="journal article" date="2021" name="Nat. Commun.">
        <title>Genetic determinants of endophytism in the Arabidopsis root mycobiome.</title>
        <authorList>
            <person name="Mesny F."/>
            <person name="Miyauchi S."/>
            <person name="Thiergart T."/>
            <person name="Pickel B."/>
            <person name="Atanasova L."/>
            <person name="Karlsson M."/>
            <person name="Huettel B."/>
            <person name="Barry K.W."/>
            <person name="Haridas S."/>
            <person name="Chen C."/>
            <person name="Bauer D."/>
            <person name="Andreopoulos W."/>
            <person name="Pangilinan J."/>
            <person name="LaButti K."/>
            <person name="Riley R."/>
            <person name="Lipzen A."/>
            <person name="Clum A."/>
            <person name="Drula E."/>
            <person name="Henrissat B."/>
            <person name="Kohler A."/>
            <person name="Grigoriev I.V."/>
            <person name="Martin F.M."/>
            <person name="Hacquard S."/>
        </authorList>
    </citation>
    <scope>NUCLEOTIDE SEQUENCE [LARGE SCALE GENOMIC DNA]</scope>
    <source>
        <strain evidence="2 3">MPI-SDFR-AT-0080</strain>
    </source>
</reference>
<feature type="transmembrane region" description="Helical" evidence="1">
    <location>
        <begin position="63"/>
        <end position="84"/>
    </location>
</feature>
<sequence length="125" mass="14051">MLRPDTQLQGLCRTEKTDGIKGSLRDVYQAQHHRREYRGHARHTLQLRRQLNNGGGGQNLHPLLFFSSSAATIFDAHGLFIILIRFSMHGNQETESFFLVLLLCSVLAVYHSTAGRSSLATEMQG</sequence>
<keyword evidence="1" id="KW-0472">Membrane</keyword>
<evidence type="ECO:0000256" key="1">
    <source>
        <dbReference type="SAM" id="Phobius"/>
    </source>
</evidence>
<keyword evidence="1" id="KW-0812">Transmembrane</keyword>
<dbReference type="Proteomes" id="UP000774617">
    <property type="component" value="Unassembled WGS sequence"/>
</dbReference>
<keyword evidence="1" id="KW-1133">Transmembrane helix</keyword>
<comment type="caution">
    <text evidence="2">The sequence shown here is derived from an EMBL/GenBank/DDBJ whole genome shotgun (WGS) entry which is preliminary data.</text>
</comment>
<accession>A0ABQ8FZI3</accession>